<dbReference type="RefSeq" id="XP_017779775.1">
    <property type="nucleotide sequence ID" value="XM_017924286.1"/>
</dbReference>
<evidence type="ECO:0000313" key="2">
    <source>
        <dbReference type="RefSeq" id="XP_017779775.1"/>
    </source>
</evidence>
<accession>A0ABM1MYX5</accession>
<sequence>MMEAEEIVLKNLSSFCQTLPEHVEKWRLVMQQAEPIVRGIVNRGQQLCLIHGANIKKMDNFVEAKSDLESEIINGIEEDFIVLMDLFDKVDKANQLVRNSLIKFENATVNLDWETSPLTIGSATVPSLSRLLEAALDYWNHFQKLSKSIFTSTKTPEWFDEKTYKDIDRAFSAFHPGARSIQYLLAITQYVNNKNNVS</sequence>
<dbReference type="InterPro" id="IPR029159">
    <property type="entry name" value="CA109-like"/>
</dbReference>
<protein>
    <submittedName>
        <fullName evidence="2">Uncharacterized protein LOC108565037 isoform X1</fullName>
    </submittedName>
</protein>
<evidence type="ECO:0000313" key="1">
    <source>
        <dbReference type="Proteomes" id="UP000695000"/>
    </source>
</evidence>
<dbReference type="Pfam" id="PF15011">
    <property type="entry name" value="CA109-like"/>
    <property type="match status" value="1"/>
</dbReference>
<keyword evidence="1" id="KW-1185">Reference proteome</keyword>
<dbReference type="Proteomes" id="UP000695000">
    <property type="component" value="Unplaced"/>
</dbReference>
<organism evidence="1 2">
    <name type="scientific">Nicrophorus vespilloides</name>
    <name type="common">Boreal carrion beetle</name>
    <dbReference type="NCBI Taxonomy" id="110193"/>
    <lineage>
        <taxon>Eukaryota</taxon>
        <taxon>Metazoa</taxon>
        <taxon>Ecdysozoa</taxon>
        <taxon>Arthropoda</taxon>
        <taxon>Hexapoda</taxon>
        <taxon>Insecta</taxon>
        <taxon>Pterygota</taxon>
        <taxon>Neoptera</taxon>
        <taxon>Endopterygota</taxon>
        <taxon>Coleoptera</taxon>
        <taxon>Polyphaga</taxon>
        <taxon>Staphyliniformia</taxon>
        <taxon>Silphidae</taxon>
        <taxon>Nicrophorinae</taxon>
        <taxon>Nicrophorus</taxon>
    </lineage>
</organism>
<proteinExistence type="predicted"/>
<gene>
    <name evidence="2" type="primary">LOC108565037</name>
</gene>
<reference evidence="2" key="1">
    <citation type="submission" date="2025-08" db="UniProtKB">
        <authorList>
            <consortium name="RefSeq"/>
        </authorList>
    </citation>
    <scope>IDENTIFICATION</scope>
    <source>
        <tissue evidence="2">Whole Larva</tissue>
    </source>
</reference>
<dbReference type="GeneID" id="108565037"/>
<name>A0ABM1MYX5_NICVS</name>